<evidence type="ECO:0000256" key="5">
    <source>
        <dbReference type="ARBA" id="ARBA00022737"/>
    </source>
</evidence>
<dbReference type="Gene3D" id="1.20.120.1750">
    <property type="match status" value="1"/>
</dbReference>
<dbReference type="GO" id="GO:0008270">
    <property type="term" value="F:zinc ion binding"/>
    <property type="evidence" value="ECO:0007669"/>
    <property type="project" value="UniProtKB-KW"/>
</dbReference>
<keyword evidence="3" id="KW-0808">Transferase</keyword>
<keyword evidence="6 9" id="KW-0863">Zinc-finger</keyword>
<protein>
    <recommendedName>
        <fullName evidence="2">RBR-type E3 ubiquitin transferase</fullName>
        <ecNumber evidence="2">2.3.2.31</ecNumber>
    </recommendedName>
</protein>
<dbReference type="PROSITE" id="PS50089">
    <property type="entry name" value="ZF_RING_2"/>
    <property type="match status" value="1"/>
</dbReference>
<dbReference type="EC" id="2.3.2.31" evidence="2"/>
<keyword evidence="5" id="KW-0677">Repeat</keyword>
<name>A0A1V9YCC5_ACHHY</name>
<dbReference type="Pfam" id="PF00097">
    <property type="entry name" value="zf-C3HC4"/>
    <property type="match status" value="1"/>
</dbReference>
<gene>
    <name evidence="13" type="ORF">ACHHYP_14772</name>
</gene>
<evidence type="ECO:0000256" key="2">
    <source>
        <dbReference type="ARBA" id="ARBA00012251"/>
    </source>
</evidence>
<dbReference type="PANTHER" id="PTHR11685">
    <property type="entry name" value="RBR FAMILY RING FINGER AND IBR DOMAIN-CONTAINING"/>
    <property type="match status" value="1"/>
</dbReference>
<dbReference type="InterPro" id="IPR031127">
    <property type="entry name" value="E3_UB_ligase_RBR"/>
</dbReference>
<feature type="domain" description="RING-type" evidence="11">
    <location>
        <begin position="49"/>
        <end position="107"/>
    </location>
</feature>
<evidence type="ECO:0000259" key="12">
    <source>
        <dbReference type="PROSITE" id="PS51873"/>
    </source>
</evidence>
<dbReference type="Pfam" id="PF01485">
    <property type="entry name" value="IBR"/>
    <property type="match status" value="1"/>
</dbReference>
<dbReference type="InterPro" id="IPR013083">
    <property type="entry name" value="Znf_RING/FYVE/PHD"/>
</dbReference>
<evidence type="ECO:0000256" key="8">
    <source>
        <dbReference type="ARBA" id="ARBA00022833"/>
    </source>
</evidence>
<dbReference type="InterPro" id="IPR018957">
    <property type="entry name" value="Znf_C3HC4_RING-type"/>
</dbReference>
<evidence type="ECO:0000256" key="1">
    <source>
        <dbReference type="ARBA" id="ARBA00001798"/>
    </source>
</evidence>
<dbReference type="Gene3D" id="3.30.40.10">
    <property type="entry name" value="Zinc/RING finger domain, C3HC4 (zinc finger)"/>
    <property type="match status" value="1"/>
</dbReference>
<accession>A0A1V9YCC5</accession>
<dbReference type="Proteomes" id="UP000243579">
    <property type="component" value="Unassembled WGS sequence"/>
</dbReference>
<evidence type="ECO:0000256" key="3">
    <source>
        <dbReference type="ARBA" id="ARBA00022679"/>
    </source>
</evidence>
<dbReference type="InterPro" id="IPR001841">
    <property type="entry name" value="Znf_RING"/>
</dbReference>
<dbReference type="STRING" id="1202772.A0A1V9YCC5"/>
<dbReference type="EMBL" id="JNBR01002207">
    <property type="protein sequence ID" value="OQR83385.1"/>
    <property type="molecule type" value="Genomic_DNA"/>
</dbReference>
<comment type="catalytic activity">
    <reaction evidence="1">
        <text>[E2 ubiquitin-conjugating enzyme]-S-ubiquitinyl-L-cysteine + [acceptor protein]-L-lysine = [E2 ubiquitin-conjugating enzyme]-L-cysteine + [acceptor protein]-N(6)-ubiquitinyl-L-lysine.</text>
        <dbReference type="EC" id="2.3.2.31"/>
    </reaction>
</comment>
<keyword evidence="7" id="KW-0833">Ubl conjugation pathway</keyword>
<sequence>MAMTATQRVMLHVELQRAMTAFKSYVDERQEEPTVEPEDAVRASSDAMCLICLDALPSALAAESMEVTEDAHVALHCGHAYCKACIKQYVTTKIDNREIEAGQLTCPALDCKQPLDAMDLLKTTTEAAFLKYLRFQRDMEFEKMPHGRHCPSATCNAMIECNPSEKTFQCPTCKTKGCFKCGNTSHPFRTCDQALDRMYVSWERSVNASCATKAVSPCPNCSYRIWKNEGCQHMTCRKCRHEWCWCCGITWQYHNNWMAKRYCWLTQMLASRRWGPCLPVRIVTQSIALTLLTAGVFVGGVTVAASFVVGVPLALLYLVPRQLIRTFRRYRFGHKRVKLHYLAEKVQRGTHIFVHSESPLDWATVLPSLSTSGGWRGNNPQSGQYVAYVASPEHGSFVAYLSSAESTLLDATPGYFRAILMPSPTAALPPPGILDAIAPPNMQERRVALVYDTEEMVVPEVQTAVRTLADRNLHVQVLFVPRGELVTAPEYMTAVYAAIFNATPRQ</sequence>
<evidence type="ECO:0000256" key="10">
    <source>
        <dbReference type="SAM" id="Phobius"/>
    </source>
</evidence>
<dbReference type="SMART" id="SM00647">
    <property type="entry name" value="IBR"/>
    <property type="match status" value="2"/>
</dbReference>
<dbReference type="GO" id="GO:0016567">
    <property type="term" value="P:protein ubiquitination"/>
    <property type="evidence" value="ECO:0007669"/>
    <property type="project" value="InterPro"/>
</dbReference>
<proteinExistence type="predicted"/>
<evidence type="ECO:0000313" key="13">
    <source>
        <dbReference type="EMBL" id="OQR83385.1"/>
    </source>
</evidence>
<dbReference type="CDD" id="cd20335">
    <property type="entry name" value="BRcat_RBR"/>
    <property type="match status" value="1"/>
</dbReference>
<dbReference type="GO" id="GO:0061630">
    <property type="term" value="F:ubiquitin protein ligase activity"/>
    <property type="evidence" value="ECO:0007669"/>
    <property type="project" value="UniProtKB-EC"/>
</dbReference>
<dbReference type="InterPro" id="IPR002867">
    <property type="entry name" value="IBR_dom"/>
</dbReference>
<organism evidence="13 14">
    <name type="scientific">Achlya hypogyna</name>
    <name type="common">Oomycete</name>
    <name type="synonym">Protoachlya hypogyna</name>
    <dbReference type="NCBI Taxonomy" id="1202772"/>
    <lineage>
        <taxon>Eukaryota</taxon>
        <taxon>Sar</taxon>
        <taxon>Stramenopiles</taxon>
        <taxon>Oomycota</taxon>
        <taxon>Saprolegniomycetes</taxon>
        <taxon>Saprolegniales</taxon>
        <taxon>Achlyaceae</taxon>
        <taxon>Achlya</taxon>
    </lineage>
</organism>
<evidence type="ECO:0000313" key="14">
    <source>
        <dbReference type="Proteomes" id="UP000243579"/>
    </source>
</evidence>
<evidence type="ECO:0000259" key="11">
    <source>
        <dbReference type="PROSITE" id="PS50089"/>
    </source>
</evidence>
<evidence type="ECO:0000256" key="4">
    <source>
        <dbReference type="ARBA" id="ARBA00022723"/>
    </source>
</evidence>
<feature type="domain" description="RING-type" evidence="12">
    <location>
        <begin position="45"/>
        <end position="281"/>
    </location>
</feature>
<evidence type="ECO:0000256" key="7">
    <source>
        <dbReference type="ARBA" id="ARBA00022786"/>
    </source>
</evidence>
<dbReference type="CDD" id="cd20336">
    <property type="entry name" value="Rcat_RBR"/>
    <property type="match status" value="1"/>
</dbReference>
<reference evidence="13 14" key="1">
    <citation type="journal article" date="2014" name="Genome Biol. Evol.">
        <title>The secreted proteins of Achlya hypogyna and Thraustotheca clavata identify the ancestral oomycete secretome and reveal gene acquisitions by horizontal gene transfer.</title>
        <authorList>
            <person name="Misner I."/>
            <person name="Blouin N."/>
            <person name="Leonard G."/>
            <person name="Richards T.A."/>
            <person name="Lane C.E."/>
        </authorList>
    </citation>
    <scope>NUCLEOTIDE SEQUENCE [LARGE SCALE GENOMIC DNA]</scope>
    <source>
        <strain evidence="13 14">ATCC 48635</strain>
    </source>
</reference>
<feature type="transmembrane region" description="Helical" evidence="10">
    <location>
        <begin position="287"/>
        <end position="319"/>
    </location>
</feature>
<comment type="caution">
    <text evidence="13">The sequence shown here is derived from an EMBL/GenBank/DDBJ whole genome shotgun (WGS) entry which is preliminary data.</text>
</comment>
<dbReference type="InterPro" id="IPR044066">
    <property type="entry name" value="TRIAD_supradom"/>
</dbReference>
<keyword evidence="4" id="KW-0479">Metal-binding</keyword>
<keyword evidence="10" id="KW-1133">Transmembrane helix</keyword>
<dbReference type="Pfam" id="PF22191">
    <property type="entry name" value="IBR_1"/>
    <property type="match status" value="1"/>
</dbReference>
<dbReference type="PROSITE" id="PS51873">
    <property type="entry name" value="TRIAD"/>
    <property type="match status" value="1"/>
</dbReference>
<keyword evidence="10" id="KW-0812">Transmembrane</keyword>
<evidence type="ECO:0000256" key="6">
    <source>
        <dbReference type="ARBA" id="ARBA00022771"/>
    </source>
</evidence>
<dbReference type="OrthoDB" id="10009520at2759"/>
<dbReference type="InterPro" id="IPR017907">
    <property type="entry name" value="Znf_RING_CS"/>
</dbReference>
<keyword evidence="10" id="KW-0472">Membrane</keyword>
<dbReference type="PROSITE" id="PS00518">
    <property type="entry name" value="ZF_RING_1"/>
    <property type="match status" value="1"/>
</dbReference>
<evidence type="ECO:0000256" key="9">
    <source>
        <dbReference type="PROSITE-ProRule" id="PRU00175"/>
    </source>
</evidence>
<keyword evidence="14" id="KW-1185">Reference proteome</keyword>
<dbReference type="AlphaFoldDB" id="A0A1V9YCC5"/>
<keyword evidence="8" id="KW-0862">Zinc</keyword>
<dbReference type="SUPFAM" id="SSF57850">
    <property type="entry name" value="RING/U-box"/>
    <property type="match status" value="3"/>
</dbReference>